<evidence type="ECO:0000256" key="4">
    <source>
        <dbReference type="SAM" id="MobiDB-lite"/>
    </source>
</evidence>
<gene>
    <name evidence="6" type="primary">LGALSL</name>
    <name evidence="6" type="synonym">LOC115208571</name>
</gene>
<dbReference type="PROSITE" id="PS51304">
    <property type="entry name" value="GALECTIN"/>
    <property type="match status" value="1"/>
</dbReference>
<keyword evidence="2 3" id="KW-0430">Lectin</keyword>
<dbReference type="AlphaFoldDB" id="A0A674B130"/>
<dbReference type="KEGG" id="stru:115208571"/>
<dbReference type="InterPro" id="IPR013320">
    <property type="entry name" value="ConA-like_dom_sf"/>
</dbReference>
<organism evidence="6 7">
    <name type="scientific">Salmo trutta</name>
    <name type="common">Brown trout</name>
    <dbReference type="NCBI Taxonomy" id="8032"/>
    <lineage>
        <taxon>Eukaryota</taxon>
        <taxon>Metazoa</taxon>
        <taxon>Chordata</taxon>
        <taxon>Craniata</taxon>
        <taxon>Vertebrata</taxon>
        <taxon>Euteleostomi</taxon>
        <taxon>Actinopterygii</taxon>
        <taxon>Neopterygii</taxon>
        <taxon>Teleostei</taxon>
        <taxon>Protacanthopterygii</taxon>
        <taxon>Salmoniformes</taxon>
        <taxon>Salmonidae</taxon>
        <taxon>Salmoninae</taxon>
        <taxon>Salmo</taxon>
    </lineage>
</organism>
<evidence type="ECO:0000256" key="3">
    <source>
        <dbReference type="RuleBase" id="RU102079"/>
    </source>
</evidence>
<accession>A0A674B130</accession>
<dbReference type="SMART" id="SM00276">
    <property type="entry name" value="GLECT"/>
    <property type="match status" value="1"/>
</dbReference>
<dbReference type="InterPro" id="IPR001079">
    <property type="entry name" value="Galectin_CRD"/>
</dbReference>
<dbReference type="InParanoid" id="A0A674B130"/>
<evidence type="ECO:0000259" key="5">
    <source>
        <dbReference type="PROSITE" id="PS51304"/>
    </source>
</evidence>
<dbReference type="FunFam" id="2.60.120.200:FF:000046">
    <property type="entry name" value="Galectin"/>
    <property type="match status" value="1"/>
</dbReference>
<sequence>MAELRTLATSDHPNKSDRNKCSPISLDQEVVQRLSVPFSGRIRGGMRPGKKIIVMGIVNPEPDSFDISLACGCGTVDEAPPTDVALELCVKFEYLQFLRKACVSGTWGDAEKLIPYFPFIEDQPFRIEIRCELLRFRVFVDGHQLFDFYHRVQSLLDIDTLRINGSLTITKLG</sequence>
<evidence type="ECO:0000313" key="6">
    <source>
        <dbReference type="Ensembl" id="ENSSTUP00000065229.1"/>
    </source>
</evidence>
<dbReference type="GO" id="GO:0030246">
    <property type="term" value="F:carbohydrate binding"/>
    <property type="evidence" value="ECO:0007669"/>
    <property type="project" value="UniProtKB-UniRule"/>
</dbReference>
<evidence type="ECO:0000256" key="1">
    <source>
        <dbReference type="ARBA" id="ARBA00003397"/>
    </source>
</evidence>
<dbReference type="Proteomes" id="UP000472277">
    <property type="component" value="Chromosome 14"/>
</dbReference>
<dbReference type="FunCoup" id="A0A674B130">
    <property type="interactions" value="475"/>
</dbReference>
<evidence type="ECO:0000256" key="2">
    <source>
        <dbReference type="ARBA" id="ARBA00022734"/>
    </source>
</evidence>
<reference evidence="6" key="1">
    <citation type="submission" date="2025-08" db="UniProtKB">
        <authorList>
            <consortium name="Ensembl"/>
        </authorList>
    </citation>
    <scope>IDENTIFICATION</scope>
</reference>
<dbReference type="InterPro" id="IPR044156">
    <property type="entry name" value="Galectin-like"/>
</dbReference>
<dbReference type="Gene3D" id="2.60.120.200">
    <property type="match status" value="1"/>
</dbReference>
<evidence type="ECO:0000313" key="7">
    <source>
        <dbReference type="Proteomes" id="UP000472277"/>
    </source>
</evidence>
<feature type="domain" description="Galectin" evidence="5">
    <location>
        <begin position="38"/>
        <end position="173"/>
    </location>
</feature>
<dbReference type="Pfam" id="PF00337">
    <property type="entry name" value="Gal-bind_lectin"/>
    <property type="match status" value="1"/>
</dbReference>
<dbReference type="SUPFAM" id="SSF49899">
    <property type="entry name" value="Concanavalin A-like lectins/glucanases"/>
    <property type="match status" value="1"/>
</dbReference>
<name>A0A674B130_SALTR</name>
<dbReference type="CDD" id="cd00070">
    <property type="entry name" value="GLECT"/>
    <property type="match status" value="1"/>
</dbReference>
<dbReference type="GeneTree" id="ENSGT00940000155337"/>
<dbReference type="SMART" id="SM00908">
    <property type="entry name" value="Gal-bind_lectin"/>
    <property type="match status" value="1"/>
</dbReference>
<proteinExistence type="predicted"/>
<dbReference type="OMA" id="CEHQSFR"/>
<feature type="region of interest" description="Disordered" evidence="4">
    <location>
        <begin position="1"/>
        <end position="21"/>
    </location>
</feature>
<comment type="function">
    <text evidence="1">Does not bind lactose, and may not bind carbohydrates.</text>
</comment>
<dbReference type="PANTHER" id="PTHR11346">
    <property type="entry name" value="GALECTIN"/>
    <property type="match status" value="1"/>
</dbReference>
<keyword evidence="7" id="KW-1185">Reference proteome</keyword>
<protein>
    <recommendedName>
        <fullName evidence="3">Galectin</fullName>
    </recommendedName>
</protein>
<dbReference type="PANTHER" id="PTHR11346:SF98">
    <property type="entry name" value="GALECTIN-RELATED PROTEIN"/>
    <property type="match status" value="1"/>
</dbReference>
<reference evidence="6" key="2">
    <citation type="submission" date="2025-09" db="UniProtKB">
        <authorList>
            <consortium name="Ensembl"/>
        </authorList>
    </citation>
    <scope>IDENTIFICATION</scope>
</reference>
<dbReference type="Ensembl" id="ENSSTUT00000069031.1">
    <property type="protein sequence ID" value="ENSSTUP00000065229.1"/>
    <property type="gene ID" value="ENSSTUG00000028414.1"/>
</dbReference>
<dbReference type="OrthoDB" id="9857238at2759"/>